<organism evidence="2 3">
    <name type="scientific">Bradyrhizobium erythrophlei</name>
    <dbReference type="NCBI Taxonomy" id="1437360"/>
    <lineage>
        <taxon>Bacteria</taxon>
        <taxon>Pseudomonadati</taxon>
        <taxon>Pseudomonadota</taxon>
        <taxon>Alphaproteobacteria</taxon>
        <taxon>Hyphomicrobiales</taxon>
        <taxon>Nitrobacteraceae</taxon>
        <taxon>Bradyrhizobium</taxon>
    </lineage>
</organism>
<name>A0A1M5QGY0_9BRAD</name>
<dbReference type="Gene3D" id="2.60.40.10">
    <property type="entry name" value="Immunoglobulins"/>
    <property type="match status" value="6"/>
</dbReference>
<feature type="domain" description="Bacterial Ig-like" evidence="1">
    <location>
        <begin position="519"/>
        <end position="600"/>
    </location>
</feature>
<dbReference type="Proteomes" id="UP000189796">
    <property type="component" value="Chromosome I"/>
</dbReference>
<gene>
    <name evidence="2" type="ORF">SAMN05443248_3794</name>
</gene>
<dbReference type="Pfam" id="PF19077">
    <property type="entry name" value="Big_13"/>
    <property type="match status" value="4"/>
</dbReference>
<protein>
    <submittedName>
        <fullName evidence="2">T5SS/PEP-CTERM-associated repeat-containing protein</fullName>
    </submittedName>
</protein>
<dbReference type="NCBIfam" id="TIGR04393">
    <property type="entry name" value="rpt_T5SS_PEPC"/>
    <property type="match status" value="8"/>
</dbReference>
<dbReference type="EMBL" id="LT670817">
    <property type="protein sequence ID" value="SHH13019.1"/>
    <property type="molecule type" value="Genomic_DNA"/>
</dbReference>
<evidence type="ECO:0000313" key="3">
    <source>
        <dbReference type="Proteomes" id="UP000189796"/>
    </source>
</evidence>
<evidence type="ECO:0000259" key="1">
    <source>
        <dbReference type="Pfam" id="PF19077"/>
    </source>
</evidence>
<proteinExistence type="predicted"/>
<dbReference type="SUPFAM" id="SSF51120">
    <property type="entry name" value="beta-Roll"/>
    <property type="match status" value="1"/>
</dbReference>
<dbReference type="InterPro" id="IPR011049">
    <property type="entry name" value="Serralysin-like_metalloprot_C"/>
</dbReference>
<dbReference type="InterPro" id="IPR030895">
    <property type="entry name" value="T5SS_PEPC_rpt"/>
</dbReference>
<sequence>MSNDGVTSIIGNQNAAVTDGNNSLILAGNGNDTLIAGASSIVTAGNGSDKITVGANGIIIAGNGNDTLTSGANSLITVGNGNDTITAGANSLIVAGNGNDTVHLGANNIVTVGNGKDTFVLPSSSQVTLSTPSSLAVNEDGAVALAIGVGSSGFGFGNEAILGFNASNDKLQFNTSQFANFAAVMASAKQVGNDAVITGDASDTIVLSGVRLSSLTASDFSFTSTSNISVTISGIPAGVTLSDTAGTVAVTNGSATLTQAQLAGLTLKAGEVTAATLTVTATDASTGHSVSKTIALSVNPVAPTLMGPASLTVSAGAAIALGITETPFDARDTISLTIKGVPADASLSAGIKNADGTWTLSPPQLAGLTLQAGSATTAALTVTATNTLGQTASTSETIQLNVVTPLKVTFDTVSFTDTGVQGDHITNNSSVTLSGTVTDNLTVSQVRVFNGSTLLGTATVDNVHHTWSLTKMLADGTYNQLVVKATDSAGTTAAASTTQYVEIDTTAPALVSQSESVSGLTQSKIDVITVNATDANGVASVAIYDDATGHLLGNATLSNGTWSYSATGLSDGAHNFYAVITDAAGNQTRTADLATVTVDTTPPTATISASVTGATNVTSDVITINAADANGVASVAIDDNGNFIANATQTSPGVWNYVATGLGQGSHDFTAVVTDNAGNSSTTGHASVSVDTTAPSVTFDTVSYDHTGAANFTKDGTVTLSGTTADNVTVSQVQVFSGTQLLGNAVVDNTSHTWTLTENLGPGIYTNLSATATDEAGNTSTASNADATQTLHVDQTAPSVTFATVSFVDTGTPNDGITGNNLVTLSGSVTDDVTVSQVQVFNGSQLLGNAVVDNNSHSWTLTTNLADGTYANLNATATDEAGNTTSVANASTTSSLQIDTASPTITFNNVTLTNPADTSGTLSSDGGVTLSGTVSDNVSLSQVQVFNGTELLGTANVVNGAWTLTTSLAQGSYNQFHATATDEAGNVADAGINHVVTVSPESGYVIDGYIQGATVFADTNRNGKLDPGEASGVTDASGHFVLGPGTTSGTLVLTGGVDTATNLPFTGVMTAPTGSSQVTPLTTLVQSVAAANGGDVASASQAVANALGLDPTVNLTNLDTVAAAYAGNSQAFVAASEVLNTVSMVASAVAGTGASDFSSAASGVFSALASQIVANGSLDLSSSSVVSAVVSDTIASVTSGTSTLTSDQTSGIASVVTSVNQATDQAVADSGGSSTAVLLTNVSATSIVAQGSASAQLQQATSGAVDLSTVVANNTGSSLSNSVGAAVGQVGSVAPAAPTVIGLTPTDSSPNNANLVHYLLTFSDPVTGVNASDFSLSTTGLTGASIAGVTQVSGSNGTQYSIAVNAGSGNGTLALNFTGTTVQDLANNALADQSTHVGSTYVIDQDTNEQAALSLTVTNTQVNTAGSAVLSFAIAGLGPEDTGVVTFTDGQNKVTVNISAAQTNYTANLSTLTDGTITSSLAVNTDAAGNSFSPVAGTSAVALSGFNVSGSPFQIIQNGTGDITLDPSGSVVGQAGDGVIAEQSSSGTGNIIVNASGSLTGTGSGSTGLLAENLNAANAGNITVTATGGASGAFDGIDIVNQGSGNIALEAGGAIASTVQFGIRAEAHGTGSVSVVTDAGSTIHSGGAGVSVLSFATAIAASANSTLTVTTNGTINSGTTNNPSGSVAQGVAVGYYGANGTANTGISGTVVVNNNGNITAAAGYGIDAYNYGNGNVTVNEGAGTSVSGAQYGIGAFGNSFGTGNIAVNVAANATLSGGSIFGIQAFENEVGSVSVMTAAGDVITGGSSGINAQSQAGSDGASSSVTVIANGTIHSGSNLTPNGSTPGGIVAGYSPNGQNVANGNVAGNVLVQSNATIVAAAGAGINAYNYGTGNVTVATGATSSTTAATTGTQADGINANALNGGNVSVTNGGSLTAGTGIFSSTNHGGSITLENDGLITATALSGINVSQNSTGSTGSVTITNTGTVVGAASHSAINVTENPTGTVTINNSGTIGAVATAASTPAITENGGIAVVINNAGQIDGGVLTNSTGGFTGTFNNNAGASWQSGYIDDEGTITASGVGSAIAVLGTSGGITVANNAAGSLTVAAGAALTADFLNIGQLLGSSGTVTVTGAGTTVNTTAGQYQNILAGNDGTASLTISNQAVVTTTNMEVANNFDAGVTDTLIVDGATLNAVQNLTIANAGTANATVENGGTISTGFLSMSSQAGSAGSLTVTGAGSVVTAGGIGFGSSVSSATLNVSNGGAVVIGTGTTAIAGAVHVGSFASLIGAGTINGNVVDDGNITALGLLDITGVLSGSGSININDGGTLELAGSGAESMFFAGGNDTLKLDNTPGFTGTIAGFSGSSGNFTVTGLGNVTAATGDAIDFTSSGGVVGSPANVIVTTGGAITGAANGINIIQNGVGDITVDPTGSVTGQAGDGLIAEQSSSGTGNIVVSASGSLAGQGTGSEGLLAENLNAANAGNITVTATGGANGAYGIDTLQDGNGNISIEAAGTVSGSVQYGIRALSYGSGSQTILTDAGTNINSASSGISAANRDTTITASANSFITVTNNATINSGTTNNLSGSVPFGIGAGYNGIGGLTSIANTNVNGTVTVNNNGNITAAAGYGIDAYNYGNGNVTVNEGAGTAVSGAQYGIGAFGNSFGTGNIAVNVAANATLSGGSIFGIQAFENEVGSVSVMTAAGDVITGGSSGINAQSQAGSDGASSSVTVIANGTIHSGSNLTPNGSTPGGIVAGYSPNGQNVANGNVAGNVLVQSNATIVAAAGAGINAYNYGTGNVTVATGATSSITAATTGTQADGINANALNGGNVSVTNGGSLTAGTGIFSSTNHGGSITLENDGLITATAFSGINVSQNSTGSTGSVTITNTGTVVGAASHSAINVAENPTGTVTINNSGTIGAVATAASTPAITENGGIAVVINNAGQIDGGVLTNSTGGFTGTFNNNAGGTWQSGYIDDEGTITASGAGSAITIVGASNGMTVGYSGTGALTVEAGAAVTAGSLNIGQLVGSHGAVDVTGAGTTLNTTVGQYQNILVGLDGTASLAIADHAVVTTTNMNDAVKYDVGVTDTIDVNDATLNATQNMSIAGAGTANATVENGGTITAGFLNIGSQAGGTGSLTVTGAGSVVTATNFLGVGSSQSSGTLAVSGGGSAISDGGIDDEGTITASGTGSAITVVGASNGINVGYSDTGNLSVAAGATLTTDFLNIAQLAGSTGTVNVTGAGTTLNTTSGQYQEIAVGFDGTAALTIADQAVVTTTNMDVAVNFDAGVTDTLVVNGATLNSQYLNIADAGTANATVENGGIVDAGSITIASQAGSTGSLTVTGAGSVVQTSGLTLGSSQSSATLAVANGGAVDIGAGTITIADAVHVGLGTALQGAGIINGNLVDDGSVIATGGLLEVTGELSGTTGSVTIDDGATLELAGSGAEIFTFAGGSDTLQLDNALGFTGTLSEVASAAGNFTVTGQGNVTSATGDAIDFTSSGNAANMMITLGGTITGAVNGINVIQNGSGDITLDPSGSVVGQAGDGVIAEQSSSGTGNIIVNASGSLTGTGSGSTGLLAENLNAANAGNITVTATGGASGAFDGIDIVNQGSGNIALEAGGAIASTVQFGIRAEAHGTGSVSVVTDAGSTIHSGGAGVSVLSFATAIAASANSTLTVTTNGTINSGTTNNPSGSVAQGVAVGYYGANGTANTGISGTVVVNNNGNITAAAGYGIDAYNYGNGNVTVNEGAGTSVSGAQYGIGAFGNSFGTGNIAVNVAANATLSGGSIFGIQAFENEVGSVSVMTAAGDVITGGSSGINAQSQAGSDGASSSVTVIANGTIHSGSNLTPNGSTPGGIVAGYSPNGQNVANGNVAGNVLVQSNATIVAAAGAGINAYNYGTGNVTVATGATSSITAATTGTQADGINANALNGGNVSVTNGGSLTAGTGIFSSTNHGGSITLENDGLITATAFSGINVSQNSTGSTGSVTITNTGTVVGAASHSAINVTENPTGTVTINNSGTIGAVATAASTPAITENGGIAVIINNSGQIDGGVLTNSTGGFTGTFNNNAGASWQSGFIDDEGTITASGVGSAIAVVGNSIGMTVGNSATGIMTIEADAMLSASFLNIGNLAGSHGTVDITGAGTTANFTSGQYQNIGVGFDGTASLTIADHAVVTTTNIDVAVHFDAGVTDTLDINNATLISQNIIIGDGGTATATVENGGTLTAGFISLALQPGSTGSLTVDGAGSLVTATGLNFGSSASSATLTITHGGAIDIGTGATSVAGAVHVGSSAVLMGTGTIHADLVNDGSVVVTGATLDVSGSVTGSGGFTIDNGAHLEFGSSVAATDTVVFQASTGSLILDHSSSFAGLISGFTGDGTLAGSDQIDLTDISYTSSSFSETYDPVHDTLSVSDGTNSALLHLVGTYVAQNFSFASDGGTGTIVYDPPVNSGAPASHGSLPEVGRGNTNTAAGDAYAMSNGSGFSFAHLDHGNSAGFHPLDLSQPDSHWLATSPITSQAPDPGLGAGVHPDGHYLASPFAPAGAELHLTHFHLV</sequence>
<evidence type="ECO:0000313" key="2">
    <source>
        <dbReference type="EMBL" id="SHH13019.1"/>
    </source>
</evidence>
<dbReference type="OrthoDB" id="8100581at2"/>
<feature type="domain" description="Bacterial Ig-like" evidence="1">
    <location>
        <begin position="408"/>
        <end position="505"/>
    </location>
</feature>
<feature type="domain" description="Bacterial Ig-like" evidence="1">
    <location>
        <begin position="613"/>
        <end position="692"/>
    </location>
</feature>
<reference evidence="2 3" key="1">
    <citation type="submission" date="2016-11" db="EMBL/GenBank/DDBJ databases">
        <authorList>
            <person name="Jaros S."/>
            <person name="Januszkiewicz K."/>
            <person name="Wedrychowicz H."/>
        </authorList>
    </citation>
    <scope>NUCLEOTIDE SEQUENCE [LARGE SCALE GENOMIC DNA]</scope>
    <source>
        <strain evidence="2 3">GAS138</strain>
    </source>
</reference>
<dbReference type="RefSeq" id="WP_079602727.1">
    <property type="nucleotide sequence ID" value="NZ_LT670817.1"/>
</dbReference>
<dbReference type="Pfam" id="PF17957">
    <property type="entry name" value="Big_7"/>
    <property type="match status" value="1"/>
</dbReference>
<accession>A0A1M5QGY0</accession>
<dbReference type="InterPro" id="IPR013783">
    <property type="entry name" value="Ig-like_fold"/>
</dbReference>
<feature type="domain" description="Bacterial Ig-like" evidence="1">
    <location>
        <begin position="801"/>
        <end position="900"/>
    </location>
</feature>
<dbReference type="InterPro" id="IPR044016">
    <property type="entry name" value="Big_13"/>
</dbReference>